<protein>
    <submittedName>
        <fullName evidence="1">Uncharacterized protein</fullName>
    </submittedName>
</protein>
<comment type="caution">
    <text evidence="1">The sequence shown here is derived from an EMBL/GenBank/DDBJ whole genome shotgun (WGS) entry which is preliminary data.</text>
</comment>
<proteinExistence type="predicted"/>
<organism evidence="1 2">
    <name type="scientific">Microbacterium koreense</name>
    <dbReference type="NCBI Taxonomy" id="323761"/>
    <lineage>
        <taxon>Bacteria</taxon>
        <taxon>Bacillati</taxon>
        <taxon>Actinomycetota</taxon>
        <taxon>Actinomycetes</taxon>
        <taxon>Micrococcales</taxon>
        <taxon>Microbacteriaceae</taxon>
        <taxon>Microbacterium</taxon>
    </lineage>
</organism>
<evidence type="ECO:0000313" key="2">
    <source>
        <dbReference type="Proteomes" id="UP001597042"/>
    </source>
</evidence>
<name>A0ABW2ZQ95_9MICO</name>
<sequence>MSPGKASGQARLPAAFMPETVETGAVASLGGGGLVTSGEAIVAAVESRLSAAGRHGETSPELLDGAVPVIDRSPAMIVPLAWVPEAPPARVADDQDLSRIAGELWSAVRSACGYRHGEGIGLALDAETAGRAGYASELVRTGVRRADWWSFGAAAVVLAVYGEPLPAPLSRVALHVVPIAWVSERSPRAAKAPKVPRLDWSWADAVAIAEHVCEAPTDASTGTGHRP</sequence>
<reference evidence="2" key="1">
    <citation type="journal article" date="2019" name="Int. J. Syst. Evol. Microbiol.">
        <title>The Global Catalogue of Microorganisms (GCM) 10K type strain sequencing project: providing services to taxonomists for standard genome sequencing and annotation.</title>
        <authorList>
            <consortium name="The Broad Institute Genomics Platform"/>
            <consortium name="The Broad Institute Genome Sequencing Center for Infectious Disease"/>
            <person name="Wu L."/>
            <person name="Ma J."/>
        </authorList>
    </citation>
    <scope>NUCLEOTIDE SEQUENCE [LARGE SCALE GENOMIC DNA]</scope>
    <source>
        <strain evidence="2">CCUG 50754</strain>
    </source>
</reference>
<dbReference type="RefSeq" id="WP_378783276.1">
    <property type="nucleotide sequence ID" value="NZ_JBHTIM010000001.1"/>
</dbReference>
<keyword evidence="2" id="KW-1185">Reference proteome</keyword>
<dbReference type="EMBL" id="JBHTIM010000001">
    <property type="protein sequence ID" value="MFD0780807.1"/>
    <property type="molecule type" value="Genomic_DNA"/>
</dbReference>
<dbReference type="Proteomes" id="UP001597042">
    <property type="component" value="Unassembled WGS sequence"/>
</dbReference>
<evidence type="ECO:0000313" key="1">
    <source>
        <dbReference type="EMBL" id="MFD0780807.1"/>
    </source>
</evidence>
<gene>
    <name evidence="1" type="ORF">ACFQZV_05770</name>
</gene>
<accession>A0ABW2ZQ95</accession>